<dbReference type="Proteomes" id="UP000254079">
    <property type="component" value="Unassembled WGS sequence"/>
</dbReference>
<dbReference type="AlphaFoldDB" id="A0A376U6E6"/>
<gene>
    <name evidence="1" type="ORF">NCTC8622_03811</name>
</gene>
<dbReference type="EMBL" id="UGCP01000002">
    <property type="protein sequence ID" value="STI84740.1"/>
    <property type="molecule type" value="Genomic_DNA"/>
</dbReference>
<evidence type="ECO:0000313" key="2">
    <source>
        <dbReference type="Proteomes" id="UP000254079"/>
    </source>
</evidence>
<proteinExistence type="predicted"/>
<accession>A0A376U6E6</accession>
<reference evidence="1 2" key="1">
    <citation type="submission" date="2018-06" db="EMBL/GenBank/DDBJ databases">
        <authorList>
            <consortium name="Pathogen Informatics"/>
            <person name="Doyle S."/>
        </authorList>
    </citation>
    <scope>NUCLEOTIDE SEQUENCE [LARGE SCALE GENOMIC DNA]</scope>
    <source>
        <strain evidence="1 2">NCTC8622</strain>
    </source>
</reference>
<sequence>MAFVSARIASKSGSAMMAGSGNWERSTAGMIYSLSVMVNSTFCMVCMTVPDSVTRRGLLPSRQRRWRPGQCGVPIVSAQSRQHSCIADAWCYSWFVNQIRHKAAIFRRITRLASGVVRMSLTDCFRCSISFRFPFRPGSFLCSGCHCGPPVESLPPLTPPCLCVCTVMPLR</sequence>
<organism evidence="1 2">
    <name type="scientific">Escherichia coli</name>
    <dbReference type="NCBI Taxonomy" id="562"/>
    <lineage>
        <taxon>Bacteria</taxon>
        <taxon>Pseudomonadati</taxon>
        <taxon>Pseudomonadota</taxon>
        <taxon>Gammaproteobacteria</taxon>
        <taxon>Enterobacterales</taxon>
        <taxon>Enterobacteriaceae</taxon>
        <taxon>Escherichia</taxon>
    </lineage>
</organism>
<name>A0A376U6E6_ECOLX</name>
<protein>
    <submittedName>
        <fullName evidence="1">Uncharacterized protein</fullName>
    </submittedName>
</protein>
<evidence type="ECO:0000313" key="1">
    <source>
        <dbReference type="EMBL" id="STI84740.1"/>
    </source>
</evidence>